<dbReference type="Pfam" id="PF05016">
    <property type="entry name" value="ParE_toxin"/>
    <property type="match status" value="1"/>
</dbReference>
<gene>
    <name evidence="3" type="ORF">A2856_01195</name>
</gene>
<evidence type="ECO:0000313" key="3">
    <source>
        <dbReference type="EMBL" id="OGL67288.1"/>
    </source>
</evidence>
<dbReference type="SUPFAM" id="SSF143011">
    <property type="entry name" value="RelE-like"/>
    <property type="match status" value="1"/>
</dbReference>
<name>A0A1F7TNU5_9BACT</name>
<proteinExistence type="inferred from homology"/>
<dbReference type="InterPro" id="IPR035093">
    <property type="entry name" value="RelE/ParE_toxin_dom_sf"/>
</dbReference>
<evidence type="ECO:0000256" key="1">
    <source>
        <dbReference type="ARBA" id="ARBA00006226"/>
    </source>
</evidence>
<accession>A0A1F7TNU5</accession>
<dbReference type="PANTHER" id="PTHR35601">
    <property type="entry name" value="TOXIN RELE"/>
    <property type="match status" value="1"/>
</dbReference>
<sequence length="89" mass="10316">MALPYAYSKEASDDMRSLDKTVARRISKKIRFFCSTDDPMRNAKALKGSLSGVYRFRVGDWRVLFRKTVDGTIILLIILSVKHRNEVYE</sequence>
<dbReference type="EMBL" id="MGDT01000002">
    <property type="protein sequence ID" value="OGL67288.1"/>
    <property type="molecule type" value="Genomic_DNA"/>
</dbReference>
<comment type="similarity">
    <text evidence="1">Belongs to the RelE toxin family.</text>
</comment>
<comment type="caution">
    <text evidence="3">The sequence shown here is derived from an EMBL/GenBank/DDBJ whole genome shotgun (WGS) entry which is preliminary data.</text>
</comment>
<evidence type="ECO:0008006" key="5">
    <source>
        <dbReference type="Google" id="ProtNLM"/>
    </source>
</evidence>
<dbReference type="PANTHER" id="PTHR35601:SF1">
    <property type="entry name" value="TOXIN RELE"/>
    <property type="match status" value="1"/>
</dbReference>
<protein>
    <recommendedName>
        <fullName evidence="5">Addiction module toxin RelE</fullName>
    </recommendedName>
</protein>
<dbReference type="InterPro" id="IPR007712">
    <property type="entry name" value="RelE/ParE_toxin"/>
</dbReference>
<organism evidence="3 4">
    <name type="scientific">Candidatus Uhrbacteria bacterium RIFCSPHIGHO2_01_FULL_63_20</name>
    <dbReference type="NCBI Taxonomy" id="1802385"/>
    <lineage>
        <taxon>Bacteria</taxon>
        <taxon>Candidatus Uhriibacteriota</taxon>
    </lineage>
</organism>
<dbReference type="Gene3D" id="3.30.2310.20">
    <property type="entry name" value="RelE-like"/>
    <property type="match status" value="1"/>
</dbReference>
<keyword evidence="2" id="KW-1277">Toxin-antitoxin system</keyword>
<dbReference type="AlphaFoldDB" id="A0A1F7TNU5"/>
<evidence type="ECO:0000313" key="4">
    <source>
        <dbReference type="Proteomes" id="UP000177885"/>
    </source>
</evidence>
<reference evidence="3 4" key="1">
    <citation type="journal article" date="2016" name="Nat. Commun.">
        <title>Thousands of microbial genomes shed light on interconnected biogeochemical processes in an aquifer system.</title>
        <authorList>
            <person name="Anantharaman K."/>
            <person name="Brown C.T."/>
            <person name="Hug L.A."/>
            <person name="Sharon I."/>
            <person name="Castelle C.J."/>
            <person name="Probst A.J."/>
            <person name="Thomas B.C."/>
            <person name="Singh A."/>
            <person name="Wilkins M.J."/>
            <person name="Karaoz U."/>
            <person name="Brodie E.L."/>
            <person name="Williams K.H."/>
            <person name="Hubbard S.S."/>
            <person name="Banfield J.F."/>
        </authorList>
    </citation>
    <scope>NUCLEOTIDE SEQUENCE [LARGE SCALE GENOMIC DNA]</scope>
</reference>
<evidence type="ECO:0000256" key="2">
    <source>
        <dbReference type="ARBA" id="ARBA00022649"/>
    </source>
</evidence>
<dbReference type="Proteomes" id="UP000177885">
    <property type="component" value="Unassembled WGS sequence"/>
</dbReference>
<dbReference type="STRING" id="1802385.A2856_01195"/>